<comment type="caution">
    <text evidence="1">The sequence shown here is derived from an EMBL/GenBank/DDBJ whole genome shotgun (WGS) entry which is preliminary data.</text>
</comment>
<organism evidence="1 2">
    <name type="scientific">Nephila pilipes</name>
    <name type="common">Giant wood spider</name>
    <name type="synonym">Nephila maculata</name>
    <dbReference type="NCBI Taxonomy" id="299642"/>
    <lineage>
        <taxon>Eukaryota</taxon>
        <taxon>Metazoa</taxon>
        <taxon>Ecdysozoa</taxon>
        <taxon>Arthropoda</taxon>
        <taxon>Chelicerata</taxon>
        <taxon>Arachnida</taxon>
        <taxon>Araneae</taxon>
        <taxon>Araneomorphae</taxon>
        <taxon>Entelegynae</taxon>
        <taxon>Araneoidea</taxon>
        <taxon>Nephilidae</taxon>
        <taxon>Nephila</taxon>
    </lineage>
</organism>
<evidence type="ECO:0000313" key="2">
    <source>
        <dbReference type="Proteomes" id="UP000887013"/>
    </source>
</evidence>
<proteinExistence type="predicted"/>
<evidence type="ECO:0000313" key="1">
    <source>
        <dbReference type="EMBL" id="GFS95749.1"/>
    </source>
</evidence>
<protein>
    <submittedName>
        <fullName evidence="1">Uncharacterized protein</fullName>
    </submittedName>
</protein>
<gene>
    <name evidence="1" type="ORF">NPIL_198031</name>
</gene>
<dbReference type="Proteomes" id="UP000887013">
    <property type="component" value="Unassembled WGS sequence"/>
</dbReference>
<accession>A0A8X6N6F2</accession>
<name>A0A8X6N6F2_NEPPI</name>
<keyword evidence="2" id="KW-1185">Reference proteome</keyword>
<dbReference type="EMBL" id="BMAW01054313">
    <property type="protein sequence ID" value="GFS95749.1"/>
    <property type="molecule type" value="Genomic_DNA"/>
</dbReference>
<sequence length="92" mass="10221">MNKSCGRVSRSAMLCLRFIGVKPLYEIARKEKVGSKNVLGVDIFQFLGKQPTRARVLLGLWGTRRNLPVLLSSLLLDPEGAGIFERGVNNHL</sequence>
<reference evidence="1" key="1">
    <citation type="submission" date="2020-08" db="EMBL/GenBank/DDBJ databases">
        <title>Multicomponent nature underlies the extraordinary mechanical properties of spider dragline silk.</title>
        <authorList>
            <person name="Kono N."/>
            <person name="Nakamura H."/>
            <person name="Mori M."/>
            <person name="Yoshida Y."/>
            <person name="Ohtoshi R."/>
            <person name="Malay A.D."/>
            <person name="Moran D.A.P."/>
            <person name="Tomita M."/>
            <person name="Numata K."/>
            <person name="Arakawa K."/>
        </authorList>
    </citation>
    <scope>NUCLEOTIDE SEQUENCE</scope>
</reference>
<dbReference type="AlphaFoldDB" id="A0A8X6N6F2"/>